<dbReference type="Proteomes" id="UP000295399">
    <property type="component" value="Unassembled WGS sequence"/>
</dbReference>
<dbReference type="InterPro" id="IPR029058">
    <property type="entry name" value="AB_hydrolase_fold"/>
</dbReference>
<proteinExistence type="predicted"/>
<dbReference type="NCBIfam" id="TIGR03100">
    <property type="entry name" value="hydr1_PEP"/>
    <property type="match status" value="1"/>
</dbReference>
<organism evidence="1 2">
    <name type="scientific">Rhodothalassium salexigens DSM 2132</name>
    <dbReference type="NCBI Taxonomy" id="1188247"/>
    <lineage>
        <taxon>Bacteria</taxon>
        <taxon>Pseudomonadati</taxon>
        <taxon>Pseudomonadota</taxon>
        <taxon>Alphaproteobacteria</taxon>
        <taxon>Rhodothalassiales</taxon>
        <taxon>Rhodothalassiaceae</taxon>
        <taxon>Rhodothalassium</taxon>
    </lineage>
</organism>
<gene>
    <name evidence="1" type="ORF">EV659_1089</name>
</gene>
<keyword evidence="1" id="KW-0378">Hydrolase</keyword>
<dbReference type="Gene3D" id="3.40.50.1820">
    <property type="entry name" value="alpha/beta hydrolase"/>
    <property type="match status" value="1"/>
</dbReference>
<dbReference type="SUPFAM" id="SSF53474">
    <property type="entry name" value="alpha/beta-Hydrolases"/>
    <property type="match status" value="1"/>
</dbReference>
<dbReference type="EMBL" id="SLXO01000008">
    <property type="protein sequence ID" value="TCP32910.1"/>
    <property type="molecule type" value="Genomic_DNA"/>
</dbReference>
<dbReference type="RefSeq" id="WP_165878839.1">
    <property type="nucleotide sequence ID" value="NZ_JACIGF010000008.1"/>
</dbReference>
<dbReference type="InterPro" id="IPR017531">
    <property type="entry name" value="Hydrolase-1_PEP"/>
</dbReference>
<keyword evidence="2" id="KW-1185">Reference proteome</keyword>
<dbReference type="AlphaFoldDB" id="A0A4R2PCL2"/>
<evidence type="ECO:0000313" key="1">
    <source>
        <dbReference type="EMBL" id="TCP32910.1"/>
    </source>
</evidence>
<reference evidence="1 2" key="1">
    <citation type="submission" date="2019-03" db="EMBL/GenBank/DDBJ databases">
        <title>Genomic Encyclopedia of Type Strains, Phase IV (KMG-IV): sequencing the most valuable type-strain genomes for metagenomic binning, comparative biology and taxonomic classification.</title>
        <authorList>
            <person name="Goeker M."/>
        </authorList>
    </citation>
    <scope>NUCLEOTIDE SEQUENCE [LARGE SCALE GENOMIC DNA]</scope>
    <source>
        <strain evidence="1 2">DSM 2132</strain>
    </source>
</reference>
<name>A0A4R2PCL2_RHOSA</name>
<protein>
    <submittedName>
        <fullName evidence="1">Exosortase A-associated hydrolase 1</fullName>
    </submittedName>
</protein>
<accession>A0A4R2PCL2</accession>
<sequence length="309" mass="33326">MSERAIILACAGARMVGVITDPDREPADAFDRAREPDLGVLFVVGGPQYRVGSHRLHVDLARRLAAEAGVASLRFDHRGLGDSEGEHPGLERIGPDIGAALDGFQAACPGLRRVVLFGLCGAVPPICALAAADRRVAGVVILNPWVRVEDSHDRVMLRRYYLARLGQRDFWANLLRGRAQIGDFARLIGRRLRAFGGRPGAVGPALSPNPLLDTILKGLRAFDGRVLLVISGRDLTADEFRQEAEATDAWGDLSRRSRVECLELPAADHTFSTGGATDALAARLIAWVDALTGDRAVRPRPMPAQADRG</sequence>
<dbReference type="InParanoid" id="A0A4R2PCL2"/>
<evidence type="ECO:0000313" key="2">
    <source>
        <dbReference type="Proteomes" id="UP000295399"/>
    </source>
</evidence>
<comment type="caution">
    <text evidence="1">The sequence shown here is derived from an EMBL/GenBank/DDBJ whole genome shotgun (WGS) entry which is preliminary data.</text>
</comment>
<dbReference type="GO" id="GO:0016787">
    <property type="term" value="F:hydrolase activity"/>
    <property type="evidence" value="ECO:0007669"/>
    <property type="project" value="UniProtKB-KW"/>
</dbReference>